<dbReference type="Pfam" id="PF03601">
    <property type="entry name" value="Cons_hypoth698"/>
    <property type="match status" value="1"/>
</dbReference>
<feature type="transmembrane region" description="Helical" evidence="7">
    <location>
        <begin position="90"/>
        <end position="108"/>
    </location>
</feature>
<evidence type="ECO:0000256" key="2">
    <source>
        <dbReference type="ARBA" id="ARBA00007977"/>
    </source>
</evidence>
<name>A0AA95BSJ7_9MICC</name>
<dbReference type="AlphaFoldDB" id="A0AA95BSJ7"/>
<evidence type="ECO:0000256" key="3">
    <source>
        <dbReference type="ARBA" id="ARBA00022475"/>
    </source>
</evidence>
<accession>A0AA95BSJ7</accession>
<keyword evidence="6 7" id="KW-0472">Membrane</keyword>
<feature type="transmembrane region" description="Helical" evidence="7">
    <location>
        <begin position="173"/>
        <end position="199"/>
    </location>
</feature>
<dbReference type="Proteomes" id="UP001060018">
    <property type="component" value="Chromosome"/>
</dbReference>
<evidence type="ECO:0000313" key="8">
    <source>
        <dbReference type="EMBL" id="UUX58468.1"/>
    </source>
</evidence>
<gene>
    <name evidence="8" type="ORF">NUH22_14375</name>
</gene>
<feature type="transmembrane region" description="Helical" evidence="7">
    <location>
        <begin position="268"/>
        <end position="287"/>
    </location>
</feature>
<feature type="transmembrane region" description="Helical" evidence="7">
    <location>
        <begin position="56"/>
        <end position="78"/>
    </location>
</feature>
<feature type="transmembrane region" description="Helical" evidence="7">
    <location>
        <begin position="328"/>
        <end position="350"/>
    </location>
</feature>
<evidence type="ECO:0000256" key="5">
    <source>
        <dbReference type="ARBA" id="ARBA00022989"/>
    </source>
</evidence>
<evidence type="ECO:0000313" key="9">
    <source>
        <dbReference type="Proteomes" id="UP001060018"/>
    </source>
</evidence>
<comment type="similarity">
    <text evidence="2">Belongs to the UPF0324 family.</text>
</comment>
<evidence type="ECO:0000256" key="1">
    <source>
        <dbReference type="ARBA" id="ARBA00004651"/>
    </source>
</evidence>
<sequence>MNHHSGTTSTASASDAGLASRTPRAIRLLSGPVPGVLLCLAVGALCMLASHFTRSVSALLIAIVLGALWRNLAPVPHVVDSGVALSAKKLLRWGIVFLGFQLSLESILALGPGVLLVVVSSVTVTFLLTAWIGKLMGLDLEQRLLIAIGFSICGAAAVAGAEGTIKAKEHQVATAVGLVVLFGTLMIPAMPALGLLLGLDERGIGMLVGASTHEVAQVVAGAGSVSAAALAVAVTVKLARVLLLAPVVAGVGIYMRRKHSVRGDKNPPLVPLFIIGFLATMLVRTTMDLPEVFIDGASTVQTLLLSAAMFALGLGVHLRSIFTSGIKALLLGLVATLIIAAVAASGTVLFPPA</sequence>
<protein>
    <submittedName>
        <fullName evidence="8">Sulfate exporter family transporter</fullName>
    </submittedName>
</protein>
<evidence type="ECO:0000256" key="6">
    <source>
        <dbReference type="ARBA" id="ARBA00023136"/>
    </source>
</evidence>
<evidence type="ECO:0000256" key="7">
    <source>
        <dbReference type="SAM" id="Phobius"/>
    </source>
</evidence>
<keyword evidence="5 7" id="KW-1133">Transmembrane helix</keyword>
<feature type="transmembrane region" description="Helical" evidence="7">
    <location>
        <begin position="28"/>
        <end position="50"/>
    </location>
</feature>
<dbReference type="PANTHER" id="PTHR30106">
    <property type="entry name" value="INNER MEMBRANE PROTEIN YEIH-RELATED"/>
    <property type="match status" value="1"/>
</dbReference>
<feature type="transmembrane region" description="Helical" evidence="7">
    <location>
        <begin position="299"/>
        <end position="316"/>
    </location>
</feature>
<reference evidence="8" key="1">
    <citation type="journal article" date="2022" name="Pest Manag. Sci.">
        <title>Glutamicibacter halophytocola-mediated host fitness of potato tuber moth on Solanaceae crops.</title>
        <authorList>
            <person name="Wang W."/>
            <person name="Xiao G."/>
            <person name="Du G."/>
            <person name="Chang L."/>
            <person name="Yang Y."/>
            <person name="Ye J."/>
            <person name="Chen B."/>
        </authorList>
    </citation>
    <scope>NUCLEOTIDE SEQUENCE</scope>
    <source>
        <strain evidence="8">S2</strain>
    </source>
</reference>
<feature type="transmembrane region" description="Helical" evidence="7">
    <location>
        <begin position="144"/>
        <end position="161"/>
    </location>
</feature>
<evidence type="ECO:0000256" key="4">
    <source>
        <dbReference type="ARBA" id="ARBA00022692"/>
    </source>
</evidence>
<keyword evidence="4 7" id="KW-0812">Transmembrane</keyword>
<dbReference type="PANTHER" id="PTHR30106:SF2">
    <property type="entry name" value="UPF0324 INNER MEMBRANE PROTEIN YEIH"/>
    <property type="match status" value="1"/>
</dbReference>
<dbReference type="InterPro" id="IPR018383">
    <property type="entry name" value="UPF0324_pro"/>
</dbReference>
<feature type="transmembrane region" description="Helical" evidence="7">
    <location>
        <begin position="114"/>
        <end position="132"/>
    </location>
</feature>
<dbReference type="GO" id="GO:0005886">
    <property type="term" value="C:plasma membrane"/>
    <property type="evidence" value="ECO:0007669"/>
    <property type="project" value="UniProtKB-SubCell"/>
</dbReference>
<feature type="transmembrane region" description="Helical" evidence="7">
    <location>
        <begin position="238"/>
        <end position="256"/>
    </location>
</feature>
<dbReference type="RefSeq" id="WP_257745481.1">
    <property type="nucleotide sequence ID" value="NZ_CP102487.1"/>
</dbReference>
<comment type="subcellular location">
    <subcellularLocation>
        <location evidence="1">Cell membrane</location>
        <topology evidence="1">Multi-pass membrane protein</topology>
    </subcellularLocation>
</comment>
<dbReference type="EMBL" id="CP102487">
    <property type="protein sequence ID" value="UUX58468.1"/>
    <property type="molecule type" value="Genomic_DNA"/>
</dbReference>
<organism evidence="8 9">
    <name type="scientific">Glutamicibacter halophytocola</name>
    <dbReference type="NCBI Taxonomy" id="1933880"/>
    <lineage>
        <taxon>Bacteria</taxon>
        <taxon>Bacillati</taxon>
        <taxon>Actinomycetota</taxon>
        <taxon>Actinomycetes</taxon>
        <taxon>Micrococcales</taxon>
        <taxon>Micrococcaceae</taxon>
        <taxon>Glutamicibacter</taxon>
    </lineage>
</organism>
<proteinExistence type="inferred from homology"/>
<keyword evidence="3" id="KW-1003">Cell membrane</keyword>